<evidence type="ECO:0000259" key="17">
    <source>
        <dbReference type="PROSITE" id="PS50109"/>
    </source>
</evidence>
<keyword evidence="10 18" id="KW-0418">Kinase</keyword>
<dbReference type="InterPro" id="IPR017205">
    <property type="entry name" value="Sig_transdc_His_kinase_ChrS"/>
</dbReference>
<evidence type="ECO:0000256" key="4">
    <source>
        <dbReference type="ARBA" id="ARBA00012438"/>
    </source>
</evidence>
<feature type="transmembrane region" description="Helical" evidence="16">
    <location>
        <begin position="12"/>
        <end position="31"/>
    </location>
</feature>
<keyword evidence="19" id="KW-1185">Reference proteome</keyword>
<dbReference type="InterPro" id="IPR004358">
    <property type="entry name" value="Sig_transdc_His_kin-like_C"/>
</dbReference>
<organism evidence="18 19">
    <name type="scientific">Streptosporangium brasiliense</name>
    <dbReference type="NCBI Taxonomy" id="47480"/>
    <lineage>
        <taxon>Bacteria</taxon>
        <taxon>Bacillati</taxon>
        <taxon>Actinomycetota</taxon>
        <taxon>Actinomycetes</taxon>
        <taxon>Streptosporangiales</taxon>
        <taxon>Streptosporangiaceae</taxon>
        <taxon>Streptosporangium</taxon>
    </lineage>
</organism>
<keyword evidence="7" id="KW-0963">Cytoplasm</keyword>
<dbReference type="EMBL" id="JAUSRB010000001">
    <property type="protein sequence ID" value="MDP9861323.1"/>
    <property type="molecule type" value="Genomic_DNA"/>
</dbReference>
<proteinExistence type="predicted"/>
<evidence type="ECO:0000256" key="11">
    <source>
        <dbReference type="ARBA" id="ARBA00023004"/>
    </source>
</evidence>
<keyword evidence="8" id="KW-0808">Transferase</keyword>
<evidence type="ECO:0000256" key="3">
    <source>
        <dbReference type="ARBA" id="ARBA00004496"/>
    </source>
</evidence>
<evidence type="ECO:0000256" key="7">
    <source>
        <dbReference type="ARBA" id="ARBA00022490"/>
    </source>
</evidence>
<keyword evidence="16" id="KW-0812">Transmembrane</keyword>
<dbReference type="InterPro" id="IPR036890">
    <property type="entry name" value="HATPase_C_sf"/>
</dbReference>
<dbReference type="InterPro" id="IPR005467">
    <property type="entry name" value="His_kinase_dom"/>
</dbReference>
<dbReference type="PANTHER" id="PTHR24421:SF62">
    <property type="entry name" value="SENSORY TRANSDUCTION HISTIDINE KINASE"/>
    <property type="match status" value="1"/>
</dbReference>
<comment type="subcellular location">
    <subcellularLocation>
        <location evidence="3">Cytoplasm</location>
    </subcellularLocation>
</comment>
<reference evidence="18 19" key="1">
    <citation type="submission" date="2023-07" db="EMBL/GenBank/DDBJ databases">
        <title>Sequencing the genomes of 1000 actinobacteria strains.</title>
        <authorList>
            <person name="Klenk H.-P."/>
        </authorList>
    </citation>
    <scope>NUCLEOTIDE SEQUENCE [LARGE SCALE GENOMIC DNA]</scope>
    <source>
        <strain evidence="18 19">DSM 44109</strain>
    </source>
</reference>
<keyword evidence="11" id="KW-0408">Iron</keyword>
<evidence type="ECO:0000256" key="2">
    <source>
        <dbReference type="ARBA" id="ARBA00001966"/>
    </source>
</evidence>
<feature type="transmembrane region" description="Helical" evidence="16">
    <location>
        <begin position="112"/>
        <end position="131"/>
    </location>
</feature>
<evidence type="ECO:0000256" key="13">
    <source>
        <dbReference type="ARBA" id="ARBA00023014"/>
    </source>
</evidence>
<comment type="caution">
    <text evidence="18">The sequence shown here is derived from an EMBL/GenBank/DDBJ whole genome shotgun (WGS) entry which is preliminary data.</text>
</comment>
<dbReference type="Gene3D" id="1.20.5.1930">
    <property type="match status" value="1"/>
</dbReference>
<evidence type="ECO:0000256" key="12">
    <source>
        <dbReference type="ARBA" id="ARBA00023012"/>
    </source>
</evidence>
<comment type="function">
    <text evidence="14">Member of the two-component regulatory system NreB/NreC involved in the control of dissimilatory nitrate/nitrite reduction in response to oxygen. NreB functions as a direct oxygen sensor histidine kinase which is autophosphorylated, in the absence of oxygen, probably at the conserved histidine residue, and transfers its phosphate group probably to a conserved aspartate residue of NreC. NreB/NreC activates the expression of the nitrate (narGHJI) and nitrite (nir) reductase operons, as well as the putative nitrate transporter gene narT.</text>
</comment>
<comment type="catalytic activity">
    <reaction evidence="1">
        <text>ATP + protein L-histidine = ADP + protein N-phospho-L-histidine.</text>
        <dbReference type="EC" id="2.7.13.3"/>
    </reaction>
</comment>
<evidence type="ECO:0000313" key="18">
    <source>
        <dbReference type="EMBL" id="MDP9861323.1"/>
    </source>
</evidence>
<evidence type="ECO:0000313" key="19">
    <source>
        <dbReference type="Proteomes" id="UP001230426"/>
    </source>
</evidence>
<keyword evidence="16" id="KW-1133">Transmembrane helix</keyword>
<feature type="domain" description="Histidine kinase" evidence="17">
    <location>
        <begin position="319"/>
        <end position="408"/>
    </location>
</feature>
<dbReference type="EC" id="2.7.13.3" evidence="4"/>
<keyword evidence="16" id="KW-0472">Membrane</keyword>
<dbReference type="PROSITE" id="PS50109">
    <property type="entry name" value="HIS_KIN"/>
    <property type="match status" value="1"/>
</dbReference>
<evidence type="ECO:0000256" key="1">
    <source>
        <dbReference type="ARBA" id="ARBA00000085"/>
    </source>
</evidence>
<evidence type="ECO:0000256" key="9">
    <source>
        <dbReference type="ARBA" id="ARBA00022723"/>
    </source>
</evidence>
<dbReference type="Pfam" id="PF07730">
    <property type="entry name" value="HisKA_3"/>
    <property type="match status" value="1"/>
</dbReference>
<sequence length="414" mass="43988">MRLDLWERRLARLTEAAPYALLAISTALAWLTDGRSGADRLGTPAIALLAGAWILWMVTLRPGGQARPFLMGIYCAGLLVLIAVLVSRSFWFIPFFGFTGYLHSWRFLPGSWKLAGVTGTAAITVTAVYGGPPATLSAALFHLLFVGAIVGMVALFSLVGEVTAEQSAQRKEMIAELAEANSRLEATMRENTGLHAQLLVQAREAGVLDERQRVAREIHDTIAQGLAGIITQVQAARQAGQCPAEQERHLDNAVRLARESLTEARRTVHAVGPQVLETARLPDALADVARRWSHISGVAVEVATTGTARPLHPEVEVTLLRAAQEALANVAGHAHASRVGLTLSYMGEVITLDVRDDGVGFRPGPAGAGGGFGLAAMRQRVSRLAGTLEIESEPGQGTAVSASLPAISLEARDG</sequence>
<dbReference type="PIRSF" id="PIRSF037434">
    <property type="entry name" value="STHK_ChrS"/>
    <property type="match status" value="1"/>
</dbReference>
<dbReference type="SUPFAM" id="SSF55874">
    <property type="entry name" value="ATPase domain of HSP90 chaperone/DNA topoisomerase II/histidine kinase"/>
    <property type="match status" value="1"/>
</dbReference>
<accession>A0ABT9QWH7</accession>
<dbReference type="SMART" id="SM00387">
    <property type="entry name" value="HATPase_c"/>
    <property type="match status" value="1"/>
</dbReference>
<feature type="transmembrane region" description="Helical" evidence="16">
    <location>
        <begin position="72"/>
        <end position="92"/>
    </location>
</feature>
<dbReference type="PANTHER" id="PTHR24421">
    <property type="entry name" value="NITRATE/NITRITE SENSOR PROTEIN NARX-RELATED"/>
    <property type="match status" value="1"/>
</dbReference>
<dbReference type="Gene3D" id="3.30.565.10">
    <property type="entry name" value="Histidine kinase-like ATPase, C-terminal domain"/>
    <property type="match status" value="1"/>
</dbReference>
<feature type="transmembrane region" description="Helical" evidence="16">
    <location>
        <begin position="138"/>
        <end position="159"/>
    </location>
</feature>
<dbReference type="CDD" id="cd16917">
    <property type="entry name" value="HATPase_UhpB-NarQ-NarX-like"/>
    <property type="match status" value="1"/>
</dbReference>
<keyword evidence="9" id="KW-0479">Metal-binding</keyword>
<dbReference type="InterPro" id="IPR050482">
    <property type="entry name" value="Sensor_HK_TwoCompSys"/>
</dbReference>
<keyword evidence="12" id="KW-0902">Two-component regulatory system</keyword>
<dbReference type="InterPro" id="IPR003594">
    <property type="entry name" value="HATPase_dom"/>
</dbReference>
<feature type="transmembrane region" description="Helical" evidence="16">
    <location>
        <begin position="43"/>
        <end position="60"/>
    </location>
</feature>
<evidence type="ECO:0000256" key="5">
    <source>
        <dbReference type="ARBA" id="ARBA00017322"/>
    </source>
</evidence>
<dbReference type="RefSeq" id="WP_306857073.1">
    <property type="nucleotide sequence ID" value="NZ_JAUSRB010000001.1"/>
</dbReference>
<protein>
    <recommendedName>
        <fullName evidence="5">Oxygen sensor histidine kinase NreB</fullName>
        <ecNumber evidence="4">2.7.13.3</ecNumber>
    </recommendedName>
    <alternativeName>
        <fullName evidence="15">Nitrogen regulation protein B</fullName>
    </alternativeName>
</protein>
<comment type="cofactor">
    <cofactor evidence="2">
        <name>[4Fe-4S] cluster</name>
        <dbReference type="ChEBI" id="CHEBI:49883"/>
    </cofactor>
</comment>
<dbReference type="InterPro" id="IPR011712">
    <property type="entry name" value="Sig_transdc_His_kin_sub3_dim/P"/>
</dbReference>
<keyword evidence="6" id="KW-0004">4Fe-4S</keyword>
<evidence type="ECO:0000256" key="16">
    <source>
        <dbReference type="SAM" id="Phobius"/>
    </source>
</evidence>
<name>A0ABT9QWH7_9ACTN</name>
<dbReference type="GO" id="GO:0016301">
    <property type="term" value="F:kinase activity"/>
    <property type="evidence" value="ECO:0007669"/>
    <property type="project" value="UniProtKB-KW"/>
</dbReference>
<dbReference type="Pfam" id="PF02518">
    <property type="entry name" value="HATPase_c"/>
    <property type="match status" value="1"/>
</dbReference>
<evidence type="ECO:0000256" key="15">
    <source>
        <dbReference type="ARBA" id="ARBA00030800"/>
    </source>
</evidence>
<dbReference type="PRINTS" id="PR00344">
    <property type="entry name" value="BCTRLSENSOR"/>
</dbReference>
<evidence type="ECO:0000256" key="8">
    <source>
        <dbReference type="ARBA" id="ARBA00022679"/>
    </source>
</evidence>
<gene>
    <name evidence="18" type="ORF">J2S55_000582</name>
</gene>
<evidence type="ECO:0000256" key="10">
    <source>
        <dbReference type="ARBA" id="ARBA00022777"/>
    </source>
</evidence>
<dbReference type="Proteomes" id="UP001230426">
    <property type="component" value="Unassembled WGS sequence"/>
</dbReference>
<evidence type="ECO:0000256" key="6">
    <source>
        <dbReference type="ARBA" id="ARBA00022485"/>
    </source>
</evidence>
<keyword evidence="13" id="KW-0411">Iron-sulfur</keyword>
<evidence type="ECO:0000256" key="14">
    <source>
        <dbReference type="ARBA" id="ARBA00024827"/>
    </source>
</evidence>